<sequence>MTNRTFLKKVTKNPKKPQIASRDHFQIVKHFEPTPTSIESTNLRASIPILNNESDNEENVHRPVPKRVYAPLRKPIVVTSAIKKIASKEKPRNSIEIDLKNPKILSNRLMNFQNSSSSSFESKLEKYNTRKPLFRPNKRTNQNSNNENVKSARERSAVKLASENLKSVTDPSLLQKELNLKALKEEIYENQRINSRINHSTQNVNDHQIENLRAEIIQSKTDKILHKKILIRELRSEIAQYRQFNNFHVYNSYESSPRRTKANVNERNQNRNRSGSRRVSLDSNEMNASSKETKQGRPDVSCTGTEKESIAETQDDGPQSQSSSTSEESIEKPMCYIKLVDDDLIKQKIEKRNKVIHRVMWALRKIKEINPDRDDLVLSSCSSDIEETIQTFEKETAELMRSDSISKKEKSSKSPSGDKVILNETFTVKNNVVSPTLENTIKNPCQQIRFKKNMDELTELEKSKIRKNDTDYDFCEMKCDKFRNIPEMDHVEQTSSFEELQMKLQTISETAESNSSTPRKKSEDILEVSKNSKFCDIDSPKKEHKEVQVSTETCAREDKAIETLQYDRKNTEVQTETFKKLALEIKNIAPEQISRCKTCDVQILPVQAIRSRPLIEDVTCHKCQMKFKSENVPGISIASRKQKLQKLAIQVLPPIVIKPAMVLKKVLSFSINPNGQCENRMENSKNAVFIQISTNSQENYNSSKEFSFSKFQNQELVDEEESEEQKNAKKKDELNKSNGEEVNKRKVELDNVDINYEYFLAPLQIYEDSSDTISYSSYSNSSNTNNNLKQNKDGNNSNDNLKEESNAIELPKHEDSEKPLKQNHKKKIYQSSSNFKENLKKTTEHSNLTSEDESEFEKRMLVYKSFHIYDNPNRHDPGLLDKNSMEKLGDIDSQFYKMFINPDAATSKDIFAPDFSKIRLMGCDSKMVQVNSSMLEKETVQCNKQSNIAGNSGIQKESIEKLSQDLESKVSVFQLKPNESTIEKSILPIRSNIGTPKSYESPSEITVTISYSESSEEKSSEDIKNNTSEVYEEQIKIIDFDWSDPELFGAIGMTESKEKANTLTIKDKKAGITNIRKKLKNVDVNASLPFFSVTKDNTNQEVLNHFLKDLTSIRESESTTQLLSNQAVNDNNSHINFVLDQRLHLDVPYEKHLELSNNGRYKDEEDLFVQLPHTLIREPEPTNDIEVTLDKFKTIPKQQLKNYSQDMSHSDTVTSSNSVSEGEILCTHSVSNGEIHICHPQRPLVRNILTRKNNPQTFQSHSLVFKKFDLNDPNLKIERKRNYFNNWITYYVTPSDRYENTVSSYNINK</sequence>
<evidence type="ECO:0000256" key="1">
    <source>
        <dbReference type="SAM" id="MobiDB-lite"/>
    </source>
</evidence>
<evidence type="ECO:0000313" key="2">
    <source>
        <dbReference type="EMBL" id="KAL1510046.1"/>
    </source>
</evidence>
<feature type="region of interest" description="Disordered" evidence="1">
    <location>
        <begin position="132"/>
        <end position="155"/>
    </location>
</feature>
<feature type="compositionally biased region" description="Basic and acidic residues" evidence="1">
    <location>
        <begin position="800"/>
        <end position="820"/>
    </location>
</feature>
<dbReference type="Proteomes" id="UP001566132">
    <property type="component" value="Unassembled WGS sequence"/>
</dbReference>
<organism evidence="2 3">
    <name type="scientific">Hypothenemus hampei</name>
    <name type="common">Coffee berry borer</name>
    <dbReference type="NCBI Taxonomy" id="57062"/>
    <lineage>
        <taxon>Eukaryota</taxon>
        <taxon>Metazoa</taxon>
        <taxon>Ecdysozoa</taxon>
        <taxon>Arthropoda</taxon>
        <taxon>Hexapoda</taxon>
        <taxon>Insecta</taxon>
        <taxon>Pterygota</taxon>
        <taxon>Neoptera</taxon>
        <taxon>Endopterygota</taxon>
        <taxon>Coleoptera</taxon>
        <taxon>Polyphaga</taxon>
        <taxon>Cucujiformia</taxon>
        <taxon>Curculionidae</taxon>
        <taxon>Scolytinae</taxon>
        <taxon>Hypothenemus</taxon>
    </lineage>
</organism>
<dbReference type="EMBL" id="JBDJPC010000003">
    <property type="protein sequence ID" value="KAL1510046.1"/>
    <property type="molecule type" value="Genomic_DNA"/>
</dbReference>
<accession>A0ABD1F482</accession>
<proteinExistence type="predicted"/>
<feature type="compositionally biased region" description="Polar residues" evidence="1">
    <location>
        <begin position="281"/>
        <end position="290"/>
    </location>
</feature>
<keyword evidence="3" id="KW-1185">Reference proteome</keyword>
<comment type="caution">
    <text evidence="2">The sequence shown here is derived from an EMBL/GenBank/DDBJ whole genome shotgun (WGS) entry which is preliminary data.</text>
</comment>
<name>A0ABD1F482_HYPHA</name>
<feature type="compositionally biased region" description="Polar residues" evidence="1">
    <location>
        <begin position="139"/>
        <end position="149"/>
    </location>
</feature>
<feature type="compositionally biased region" description="Low complexity" evidence="1">
    <location>
        <begin position="773"/>
        <end position="798"/>
    </location>
</feature>
<feature type="region of interest" description="Disordered" evidence="1">
    <location>
        <begin position="773"/>
        <end position="854"/>
    </location>
</feature>
<gene>
    <name evidence="2" type="ORF">ABEB36_004702</name>
</gene>
<evidence type="ECO:0000313" key="3">
    <source>
        <dbReference type="Proteomes" id="UP001566132"/>
    </source>
</evidence>
<feature type="compositionally biased region" description="Basic and acidic residues" evidence="1">
    <location>
        <begin position="724"/>
        <end position="740"/>
    </location>
</feature>
<protein>
    <submittedName>
        <fullName evidence="2">Uncharacterized protein</fullName>
    </submittedName>
</protein>
<reference evidence="2 3" key="1">
    <citation type="submission" date="2024-05" db="EMBL/GenBank/DDBJ databases">
        <title>Genetic variation in Jamaican populations of the coffee berry borer (Hypothenemus hampei).</title>
        <authorList>
            <person name="Errbii M."/>
            <person name="Myrie A."/>
        </authorList>
    </citation>
    <scope>NUCLEOTIDE SEQUENCE [LARGE SCALE GENOMIC DNA]</scope>
    <source>
        <strain evidence="2">JA-Hopewell-2020-01-JO</strain>
        <tissue evidence="2">Whole body</tissue>
    </source>
</reference>
<feature type="region of interest" description="Disordered" evidence="1">
    <location>
        <begin position="714"/>
        <end position="740"/>
    </location>
</feature>
<feature type="region of interest" description="Disordered" evidence="1">
    <location>
        <begin position="254"/>
        <end position="330"/>
    </location>
</feature>